<organism evidence="8 9">
    <name type="scientific">Mortierella alpina</name>
    <name type="common">Oleaginous fungus</name>
    <name type="synonym">Mortierella renispora</name>
    <dbReference type="NCBI Taxonomy" id="64518"/>
    <lineage>
        <taxon>Eukaryota</taxon>
        <taxon>Fungi</taxon>
        <taxon>Fungi incertae sedis</taxon>
        <taxon>Mucoromycota</taxon>
        <taxon>Mortierellomycotina</taxon>
        <taxon>Mortierellomycetes</taxon>
        <taxon>Mortierellales</taxon>
        <taxon>Mortierellaceae</taxon>
        <taxon>Mortierella</taxon>
    </lineage>
</organism>
<dbReference type="Pfam" id="PF00782">
    <property type="entry name" value="DSPc"/>
    <property type="match status" value="1"/>
</dbReference>
<dbReference type="PROSITE" id="PS50056">
    <property type="entry name" value="TYR_PHOSPHATASE_2"/>
    <property type="match status" value="1"/>
</dbReference>
<keyword evidence="4" id="KW-0904">Protein phosphatase</keyword>
<feature type="region of interest" description="Disordered" evidence="5">
    <location>
        <begin position="1"/>
        <end position="36"/>
    </location>
</feature>
<feature type="compositionally biased region" description="Polar residues" evidence="5">
    <location>
        <begin position="395"/>
        <end position="411"/>
    </location>
</feature>
<feature type="compositionally biased region" description="Polar residues" evidence="5">
    <location>
        <begin position="103"/>
        <end position="120"/>
    </location>
</feature>
<dbReference type="GO" id="GO:0008330">
    <property type="term" value="F:protein tyrosine/threonine phosphatase activity"/>
    <property type="evidence" value="ECO:0007669"/>
    <property type="project" value="TreeGrafter"/>
</dbReference>
<dbReference type="PROSITE" id="PS00383">
    <property type="entry name" value="TYR_PHOSPHATASE_1"/>
    <property type="match status" value="1"/>
</dbReference>
<dbReference type="EMBL" id="JAIFTL010000121">
    <property type="protein sequence ID" value="KAG9322968.1"/>
    <property type="molecule type" value="Genomic_DNA"/>
</dbReference>
<dbReference type="PANTHER" id="PTHR10159:SF519">
    <property type="entry name" value="DUAL SPECIFICITY PROTEIN PHOSPHATASE MPK3"/>
    <property type="match status" value="1"/>
</dbReference>
<dbReference type="PANTHER" id="PTHR10159">
    <property type="entry name" value="DUAL SPECIFICITY PROTEIN PHOSPHATASE"/>
    <property type="match status" value="1"/>
</dbReference>
<evidence type="ECO:0000256" key="2">
    <source>
        <dbReference type="ARBA" id="ARBA00013064"/>
    </source>
</evidence>
<dbReference type="InterPro" id="IPR020422">
    <property type="entry name" value="TYR_PHOSPHATASE_DUAL_dom"/>
</dbReference>
<feature type="region of interest" description="Disordered" evidence="5">
    <location>
        <begin position="576"/>
        <end position="595"/>
    </location>
</feature>
<evidence type="ECO:0000259" key="7">
    <source>
        <dbReference type="PROSITE" id="PS50056"/>
    </source>
</evidence>
<dbReference type="GO" id="GO:0005737">
    <property type="term" value="C:cytoplasm"/>
    <property type="evidence" value="ECO:0007669"/>
    <property type="project" value="TreeGrafter"/>
</dbReference>
<feature type="domain" description="Tyrosine specific protein phosphatases" evidence="7">
    <location>
        <begin position="234"/>
        <end position="290"/>
    </location>
</feature>
<dbReference type="AlphaFoldDB" id="A0A9P8A272"/>
<dbReference type="GO" id="GO:0043409">
    <property type="term" value="P:negative regulation of MAPK cascade"/>
    <property type="evidence" value="ECO:0007669"/>
    <property type="project" value="TreeGrafter"/>
</dbReference>
<comment type="caution">
    <text evidence="8">The sequence shown here is derived from an EMBL/GenBank/DDBJ whole genome shotgun (WGS) entry which is preliminary data.</text>
</comment>
<dbReference type="Gene3D" id="3.90.190.10">
    <property type="entry name" value="Protein tyrosine phosphatase superfamily"/>
    <property type="match status" value="1"/>
</dbReference>
<dbReference type="InterPro" id="IPR029021">
    <property type="entry name" value="Prot-tyrosine_phosphatase-like"/>
</dbReference>
<gene>
    <name evidence="8" type="ORF">KVV02_007248</name>
</gene>
<dbReference type="GO" id="GO:0033550">
    <property type="term" value="F:MAP kinase tyrosine phosphatase activity"/>
    <property type="evidence" value="ECO:0007669"/>
    <property type="project" value="TreeGrafter"/>
</dbReference>
<name>A0A9P8A272_MORAP</name>
<dbReference type="CDD" id="cd14498">
    <property type="entry name" value="DSP"/>
    <property type="match status" value="1"/>
</dbReference>
<accession>A0A9P8A272</accession>
<evidence type="ECO:0000313" key="8">
    <source>
        <dbReference type="EMBL" id="KAG9322968.1"/>
    </source>
</evidence>
<comment type="similarity">
    <text evidence="1">Belongs to the protein-tyrosine phosphatase family. Non-receptor class dual specificity subfamily.</text>
</comment>
<proteinExistence type="inferred from homology"/>
<evidence type="ECO:0000256" key="1">
    <source>
        <dbReference type="ARBA" id="ARBA00008601"/>
    </source>
</evidence>
<feature type="domain" description="Tyrosine-protein phosphatase" evidence="6">
    <location>
        <begin position="143"/>
        <end position="313"/>
    </location>
</feature>
<dbReference type="SUPFAM" id="SSF52799">
    <property type="entry name" value="(Phosphotyrosine protein) phosphatases II"/>
    <property type="match status" value="1"/>
</dbReference>
<sequence length="694" mass="74868">MMRPTSQSFSLQRPLLAQDAKKTRNSKRLSLLVPPSPGKLETLASMAAAASPSLQTPSTPSTSSFSARRAFASAPISVPLSTLPQATVAPTMNQSHLLPDQPLLTSRLPTNTSTMPSSSRRPISAYYSDFSAECGVASPYTSAPVCVLPHLYLGAEHNALDVNMLSRLGITSVLNVAVEIATAASEESRSLEPSAGTRNTTSTIGDSKIVYTSQGTIIHYKNLSWTHHQKNLKDEFPVAFKFIEETRSLGGKVLVHCQLGVSRSASLVIAYVMKTRQLGLSDAYEFVKTRSGVISPNMSLMYQLAEFEKSLNDRPTAPMSRAGSKHAHASPEDDEDVYPYPTDRMDIDREEDSPQDARASSRRLSQTMLASAASESQSRRRSTSKRATLVLSRPGTGSPTTNPTATSMLNTRPRSPHYGSSFAPLSSDPSTMTVPRTPMTDRFSFSSFVPATPPTPTRSFSSKARFEPLQLQQLQENEEYQRSSSSPIAGTCTFDPSSHDVVMDGPSTPNTLSPPVPPFFPSSSCRRQPASLASSASSFRTSIPSRPSSTSSASSSTSIAHCGSDELTPAKEDAMDAIMPDTPTPPSPGSNSSNKKAMIHSLATVLTRRFSGRFHGQPVYEGSNQSDVQYRPSDATMEQGSIRDDAAEAAADTCGADEFSQETKSPEFVFSPRPCSPPLLEAHTFGEFYQALRM</sequence>
<evidence type="ECO:0000256" key="5">
    <source>
        <dbReference type="SAM" id="MobiDB-lite"/>
    </source>
</evidence>
<dbReference type="InterPro" id="IPR003595">
    <property type="entry name" value="Tyr_Pase_cat"/>
</dbReference>
<dbReference type="SMART" id="SM00404">
    <property type="entry name" value="PTPc_motif"/>
    <property type="match status" value="1"/>
</dbReference>
<dbReference type="InterPro" id="IPR000387">
    <property type="entry name" value="Tyr_Pase_dom"/>
</dbReference>
<dbReference type="InterPro" id="IPR016130">
    <property type="entry name" value="Tyr_Pase_AS"/>
</dbReference>
<dbReference type="GO" id="GO:0017017">
    <property type="term" value="F:MAP kinase tyrosine/serine/threonine phosphatase activity"/>
    <property type="evidence" value="ECO:0007669"/>
    <property type="project" value="TreeGrafter"/>
</dbReference>
<dbReference type="Proteomes" id="UP000717515">
    <property type="component" value="Unassembled WGS sequence"/>
</dbReference>
<evidence type="ECO:0000256" key="4">
    <source>
        <dbReference type="ARBA" id="ARBA00022912"/>
    </source>
</evidence>
<dbReference type="PROSITE" id="PS50054">
    <property type="entry name" value="TYR_PHOSPHATASE_DUAL"/>
    <property type="match status" value="1"/>
</dbReference>
<evidence type="ECO:0000259" key="6">
    <source>
        <dbReference type="PROSITE" id="PS50054"/>
    </source>
</evidence>
<dbReference type="EC" id="3.1.3.48" evidence="2"/>
<feature type="compositionally biased region" description="Low complexity" evidence="5">
    <location>
        <begin position="530"/>
        <end position="560"/>
    </location>
</feature>
<feature type="region of interest" description="Disordered" evidence="5">
    <location>
        <begin position="474"/>
        <end position="564"/>
    </location>
</feature>
<feature type="region of interest" description="Disordered" evidence="5">
    <location>
        <begin position="313"/>
        <end position="411"/>
    </location>
</feature>
<evidence type="ECO:0000313" key="9">
    <source>
        <dbReference type="Proteomes" id="UP000717515"/>
    </source>
</evidence>
<dbReference type="InterPro" id="IPR000340">
    <property type="entry name" value="Dual-sp_phosphatase_cat-dom"/>
</dbReference>
<protein>
    <recommendedName>
        <fullName evidence="2">protein-tyrosine-phosphatase</fullName>
        <ecNumber evidence="2">3.1.3.48</ecNumber>
    </recommendedName>
</protein>
<evidence type="ECO:0000256" key="3">
    <source>
        <dbReference type="ARBA" id="ARBA00022801"/>
    </source>
</evidence>
<feature type="compositionally biased region" description="Polar residues" evidence="5">
    <location>
        <begin position="1"/>
        <end position="11"/>
    </location>
</feature>
<reference evidence="8" key="1">
    <citation type="submission" date="2021-07" db="EMBL/GenBank/DDBJ databases">
        <title>Draft genome of Mortierella alpina, strain LL118, isolated from an aspen leaf litter sample.</title>
        <authorList>
            <person name="Yang S."/>
            <person name="Vinatzer B.A."/>
        </authorList>
    </citation>
    <scope>NUCLEOTIDE SEQUENCE</scope>
    <source>
        <strain evidence="8">LL118</strain>
    </source>
</reference>
<feature type="region of interest" description="Disordered" evidence="5">
    <location>
        <begin position="96"/>
        <end position="120"/>
    </location>
</feature>
<dbReference type="SMART" id="SM00195">
    <property type="entry name" value="DSPc"/>
    <property type="match status" value="1"/>
</dbReference>
<feature type="region of interest" description="Disordered" evidence="5">
    <location>
        <begin position="647"/>
        <end position="670"/>
    </location>
</feature>
<keyword evidence="3" id="KW-0378">Hydrolase</keyword>
<feature type="compositionally biased region" description="Low complexity" evidence="5">
    <location>
        <begin position="648"/>
        <end position="657"/>
    </location>
</feature>